<dbReference type="PANTHER" id="PTHR11328:SF24">
    <property type="entry name" value="MAJOR FACILITATOR SUPERFAMILY (MFS) PROFILE DOMAIN-CONTAINING PROTEIN"/>
    <property type="match status" value="1"/>
</dbReference>
<evidence type="ECO:0000256" key="1">
    <source>
        <dbReference type="ARBA" id="ARBA00009617"/>
    </source>
</evidence>
<evidence type="ECO:0000313" key="4">
    <source>
        <dbReference type="Proteomes" id="UP000295496"/>
    </source>
</evidence>
<accession>A0A4R1KQ98</accession>
<dbReference type="SUPFAM" id="SSF103473">
    <property type="entry name" value="MFS general substrate transporter"/>
    <property type="match status" value="1"/>
</dbReference>
<evidence type="ECO:0000256" key="2">
    <source>
        <dbReference type="SAM" id="Phobius"/>
    </source>
</evidence>
<dbReference type="NCBIfam" id="TIGR00792">
    <property type="entry name" value="gph"/>
    <property type="match status" value="1"/>
</dbReference>
<reference evidence="3 4" key="1">
    <citation type="submission" date="2019-03" db="EMBL/GenBank/DDBJ databases">
        <title>Genomic Encyclopedia of Type Strains, Phase IV (KMG-IV): sequencing the most valuable type-strain genomes for metagenomic binning, comparative biology and taxonomic classification.</title>
        <authorList>
            <person name="Goeker M."/>
        </authorList>
    </citation>
    <scope>NUCLEOTIDE SEQUENCE [LARGE SCALE GENOMIC DNA]</scope>
    <source>
        <strain evidence="3 4">DSM 10053</strain>
    </source>
</reference>
<dbReference type="PANTHER" id="PTHR11328">
    <property type="entry name" value="MAJOR FACILITATOR SUPERFAMILY DOMAIN-CONTAINING PROTEIN"/>
    <property type="match status" value="1"/>
</dbReference>
<comment type="similarity">
    <text evidence="1">Belongs to the sodium:galactoside symporter (TC 2.A.2) family.</text>
</comment>
<gene>
    <name evidence="3" type="ORF">EV692_2097</name>
</gene>
<keyword evidence="4" id="KW-1185">Reference proteome</keyword>
<dbReference type="GO" id="GO:0008643">
    <property type="term" value="P:carbohydrate transport"/>
    <property type="evidence" value="ECO:0007669"/>
    <property type="project" value="InterPro"/>
</dbReference>
<feature type="transmembrane region" description="Helical" evidence="2">
    <location>
        <begin position="283"/>
        <end position="303"/>
    </location>
</feature>
<dbReference type="RefSeq" id="WP_132302666.1">
    <property type="nucleotide sequence ID" value="NZ_CP170642.1"/>
</dbReference>
<dbReference type="Gene3D" id="1.20.1250.20">
    <property type="entry name" value="MFS general substrate transporter like domains"/>
    <property type="match status" value="2"/>
</dbReference>
<dbReference type="GO" id="GO:0006814">
    <property type="term" value="P:sodium ion transport"/>
    <property type="evidence" value="ECO:0007669"/>
    <property type="project" value="InterPro"/>
</dbReference>
<feature type="transmembrane region" description="Helical" evidence="2">
    <location>
        <begin position="339"/>
        <end position="363"/>
    </location>
</feature>
<comment type="caution">
    <text evidence="3">The sequence shown here is derived from an EMBL/GenBank/DDBJ whole genome shotgun (WGS) entry which is preliminary data.</text>
</comment>
<feature type="transmembrane region" description="Helical" evidence="2">
    <location>
        <begin position="158"/>
        <end position="180"/>
    </location>
</feature>
<dbReference type="GO" id="GO:0005886">
    <property type="term" value="C:plasma membrane"/>
    <property type="evidence" value="ECO:0007669"/>
    <property type="project" value="TreeGrafter"/>
</dbReference>
<proteinExistence type="inferred from homology"/>
<dbReference type="InterPro" id="IPR039672">
    <property type="entry name" value="MFS_2"/>
</dbReference>
<feature type="transmembrane region" description="Helical" evidence="2">
    <location>
        <begin position="392"/>
        <end position="412"/>
    </location>
</feature>
<feature type="transmembrane region" description="Helical" evidence="2">
    <location>
        <begin position="192"/>
        <end position="211"/>
    </location>
</feature>
<dbReference type="AlphaFoldDB" id="A0A4R1KQ98"/>
<keyword evidence="2" id="KW-0812">Transmembrane</keyword>
<feature type="transmembrane region" description="Helical" evidence="2">
    <location>
        <begin position="315"/>
        <end position="333"/>
    </location>
</feature>
<dbReference type="EMBL" id="SMGJ01000007">
    <property type="protein sequence ID" value="TCK67188.1"/>
    <property type="molecule type" value="Genomic_DNA"/>
</dbReference>
<keyword evidence="2" id="KW-1133">Transmembrane helix</keyword>
<dbReference type="CDD" id="cd17332">
    <property type="entry name" value="MFS_MelB_like"/>
    <property type="match status" value="1"/>
</dbReference>
<dbReference type="InterPro" id="IPR001927">
    <property type="entry name" value="Na/Gal_symport"/>
</dbReference>
<dbReference type="Proteomes" id="UP000295496">
    <property type="component" value="Unassembled WGS sequence"/>
</dbReference>
<feature type="transmembrane region" description="Helical" evidence="2">
    <location>
        <begin position="87"/>
        <end position="106"/>
    </location>
</feature>
<feature type="transmembrane region" description="Helical" evidence="2">
    <location>
        <begin position="252"/>
        <end position="271"/>
    </location>
</feature>
<organism evidence="3 4">
    <name type="scientific">Lonepinella koalarum</name>
    <dbReference type="NCBI Taxonomy" id="53417"/>
    <lineage>
        <taxon>Bacteria</taxon>
        <taxon>Pseudomonadati</taxon>
        <taxon>Pseudomonadota</taxon>
        <taxon>Gammaproteobacteria</taxon>
        <taxon>Pasteurellales</taxon>
        <taxon>Pasteurellaceae</taxon>
        <taxon>Lonepinella</taxon>
    </lineage>
</organism>
<protein>
    <submittedName>
        <fullName evidence="3">GPH family glycoside/pentoside/hexuronide:cation symporter</fullName>
    </submittedName>
</protein>
<sequence>MRFNNGNREFGLIDKIAYLCGDLANDLTFIMAAFFLMLFYTNVLEIPGYVVGLLFLSARVIDAFTDIGMGRLLDTSKAGKDGRFRTWIKRASPFVCITGFLMFVYVVKDWAYPLKLAYVVVTYILWGSFSYTAVNIPYGSMATVISAKPEDRAALSGFRAIGANIAILLITSIVPLLIYKEIDGKQVIQPEMFTVIMAVFTILAFILYQICYRFTIERIKLPDTERQHSKQSCVKDVTSIFSGIKSNRPLQIFILVAIILLLSSLSTGTLNPYLYIDYFNNKLGLSIGGIIPVACTFAMVPFAPMLVKRFGKKESAAVGMLITSVIYFALFILRVENLWAYLVLITIAALTFNYFMIIIWAFIADIIDNQYLKSNVREDGTIYSVYSFARKLGQALAGGLGGFVLSFVGYTANVPKQSPETLEHIYNVATLIPAISALLIFIILQYWYPLSKSMVEKNMSELAMRTLQPNQNNQ</sequence>
<feature type="transmembrane region" description="Helical" evidence="2">
    <location>
        <begin position="424"/>
        <end position="448"/>
    </location>
</feature>
<dbReference type="Pfam" id="PF13347">
    <property type="entry name" value="MFS_2"/>
    <property type="match status" value="1"/>
</dbReference>
<dbReference type="OrthoDB" id="181905at2"/>
<keyword evidence="2" id="KW-0472">Membrane</keyword>
<dbReference type="InterPro" id="IPR036259">
    <property type="entry name" value="MFS_trans_sf"/>
</dbReference>
<evidence type="ECO:0000313" key="3">
    <source>
        <dbReference type="EMBL" id="TCK67188.1"/>
    </source>
</evidence>
<feature type="transmembrane region" description="Helical" evidence="2">
    <location>
        <begin position="118"/>
        <end position="138"/>
    </location>
</feature>
<name>A0A4R1KQ98_9PAST</name>
<dbReference type="GO" id="GO:0015293">
    <property type="term" value="F:symporter activity"/>
    <property type="evidence" value="ECO:0007669"/>
    <property type="project" value="InterPro"/>
</dbReference>